<reference evidence="4" key="1">
    <citation type="submission" date="2016-06" db="UniProtKB">
        <authorList>
            <consortium name="WormBaseParasite"/>
        </authorList>
    </citation>
    <scope>IDENTIFICATION</scope>
</reference>
<evidence type="ECO:0000313" key="3">
    <source>
        <dbReference type="Proteomes" id="UP000271098"/>
    </source>
</evidence>
<organism evidence="4">
    <name type="scientific">Gongylonema pulchrum</name>
    <dbReference type="NCBI Taxonomy" id="637853"/>
    <lineage>
        <taxon>Eukaryota</taxon>
        <taxon>Metazoa</taxon>
        <taxon>Ecdysozoa</taxon>
        <taxon>Nematoda</taxon>
        <taxon>Chromadorea</taxon>
        <taxon>Rhabditida</taxon>
        <taxon>Spirurina</taxon>
        <taxon>Spiruromorpha</taxon>
        <taxon>Spiruroidea</taxon>
        <taxon>Gongylonematidae</taxon>
        <taxon>Gongylonema</taxon>
    </lineage>
</organism>
<keyword evidence="3" id="KW-1185">Reference proteome</keyword>
<dbReference type="CDD" id="cd00590">
    <property type="entry name" value="RRM_SF"/>
    <property type="match status" value="1"/>
</dbReference>
<dbReference type="AlphaFoldDB" id="A0A183EUC2"/>
<feature type="signal peptide" evidence="1">
    <location>
        <begin position="1"/>
        <end position="25"/>
    </location>
</feature>
<dbReference type="EMBL" id="UYRT01101580">
    <property type="protein sequence ID" value="VDN43006.1"/>
    <property type="molecule type" value="Genomic_DNA"/>
</dbReference>
<gene>
    <name evidence="2" type="ORF">GPUH_LOCUS24562</name>
</gene>
<name>A0A183EUC2_9BILA</name>
<evidence type="ECO:0000256" key="1">
    <source>
        <dbReference type="SAM" id="SignalP"/>
    </source>
</evidence>
<proteinExistence type="predicted"/>
<dbReference type="OrthoDB" id="29221at2759"/>
<feature type="chain" id="PRO_5043139276" evidence="1">
    <location>
        <begin position="26"/>
        <end position="83"/>
    </location>
</feature>
<dbReference type="Proteomes" id="UP000271098">
    <property type="component" value="Unassembled WGS sequence"/>
</dbReference>
<dbReference type="SUPFAM" id="SSF54928">
    <property type="entry name" value="RNA-binding domain, RBD"/>
    <property type="match status" value="1"/>
</dbReference>
<evidence type="ECO:0000313" key="2">
    <source>
        <dbReference type="EMBL" id="VDN43006.1"/>
    </source>
</evidence>
<keyword evidence="1" id="KW-0732">Signal</keyword>
<sequence length="83" mass="9301">MLSNRFKFVKYVLVALLLREIPLNCTETKIQAEVGRVSSLEVLRVHIAESGLYAYVQMRSADDAERLMLTFNKAPLLIDGCAG</sequence>
<protein>
    <submittedName>
        <fullName evidence="4">RRM domain-containing protein</fullName>
    </submittedName>
</protein>
<accession>A0A183EUC2</accession>
<reference evidence="2 3" key="2">
    <citation type="submission" date="2018-11" db="EMBL/GenBank/DDBJ databases">
        <authorList>
            <consortium name="Pathogen Informatics"/>
        </authorList>
    </citation>
    <scope>NUCLEOTIDE SEQUENCE [LARGE SCALE GENOMIC DNA]</scope>
</reference>
<dbReference type="InterPro" id="IPR035979">
    <property type="entry name" value="RBD_domain_sf"/>
</dbReference>
<dbReference type="GO" id="GO:0003676">
    <property type="term" value="F:nucleic acid binding"/>
    <property type="evidence" value="ECO:0007669"/>
    <property type="project" value="InterPro"/>
</dbReference>
<evidence type="ECO:0000313" key="4">
    <source>
        <dbReference type="WBParaSite" id="GPUH_0002459301-mRNA-1"/>
    </source>
</evidence>
<dbReference type="WBParaSite" id="GPUH_0002459301-mRNA-1">
    <property type="protein sequence ID" value="GPUH_0002459301-mRNA-1"/>
    <property type="gene ID" value="GPUH_0002459301"/>
</dbReference>